<reference evidence="3 4" key="1">
    <citation type="submission" date="2019-06" db="EMBL/GenBank/DDBJ databases">
        <title>Sequencing the genomes of 1000 actinobacteria strains.</title>
        <authorList>
            <person name="Klenk H.-P."/>
        </authorList>
    </citation>
    <scope>NUCLEOTIDE SEQUENCE [LARGE SCALE GENOMIC DNA]</scope>
    <source>
        <strain evidence="3 4">DSM 45301</strain>
    </source>
</reference>
<dbReference type="CDD" id="cd05233">
    <property type="entry name" value="SDR_c"/>
    <property type="match status" value="1"/>
</dbReference>
<dbReference type="InterPro" id="IPR036291">
    <property type="entry name" value="NAD(P)-bd_dom_sf"/>
</dbReference>
<evidence type="ECO:0000256" key="2">
    <source>
        <dbReference type="ARBA" id="ARBA00023002"/>
    </source>
</evidence>
<dbReference type="PRINTS" id="PR00080">
    <property type="entry name" value="SDRFAMILY"/>
</dbReference>
<comment type="caution">
    <text evidence="3">The sequence shown here is derived from an EMBL/GenBank/DDBJ whole genome shotgun (WGS) entry which is preliminary data.</text>
</comment>
<comment type="similarity">
    <text evidence="1">Belongs to the short-chain dehydrogenases/reductases (SDR) family.</text>
</comment>
<dbReference type="GO" id="GO:0016616">
    <property type="term" value="F:oxidoreductase activity, acting on the CH-OH group of donors, NAD or NADP as acceptor"/>
    <property type="evidence" value="ECO:0007669"/>
    <property type="project" value="TreeGrafter"/>
</dbReference>
<dbReference type="PROSITE" id="PS00061">
    <property type="entry name" value="ADH_SHORT"/>
    <property type="match status" value="1"/>
</dbReference>
<evidence type="ECO:0000313" key="4">
    <source>
        <dbReference type="Proteomes" id="UP000315677"/>
    </source>
</evidence>
<dbReference type="PANTHER" id="PTHR42760">
    <property type="entry name" value="SHORT-CHAIN DEHYDROGENASES/REDUCTASES FAMILY MEMBER"/>
    <property type="match status" value="1"/>
</dbReference>
<dbReference type="PRINTS" id="PR00081">
    <property type="entry name" value="GDHRDH"/>
</dbReference>
<dbReference type="InterPro" id="IPR020904">
    <property type="entry name" value="Sc_DH/Rdtase_CS"/>
</dbReference>
<sequence length="275" mass="28110">MPASVTPNGARVVRSDGALAGRVGLITGGGRGLGTEIASALLDAGAAVAVLGRDTGALAATCAALDPTGERMLPVTADVRDADGVVRAVDRVRSELGRVDVLVNNSGIAGPTAPLWESEPQEWRAAVETNLVGAAHCTRAVLPDMIDRRSGSVVFIGSMTGKRPLWGRTSYAASKTGLIGLVRTLAAETGPFGIRVNLVSPGPIEGERIDRVLRAQAATRGITAIEARSEMLDDSPLGRLVRPADVAAVVAFLAGDGAAAITGEDVNVSAGIVMY</sequence>
<keyword evidence="4" id="KW-1185">Reference proteome</keyword>
<dbReference type="Pfam" id="PF13561">
    <property type="entry name" value="adh_short_C2"/>
    <property type="match status" value="1"/>
</dbReference>
<gene>
    <name evidence="3" type="ORF">FB558_4039</name>
</gene>
<dbReference type="EMBL" id="VFPA01000002">
    <property type="protein sequence ID" value="TQM11476.1"/>
    <property type="molecule type" value="Genomic_DNA"/>
</dbReference>
<dbReference type="Proteomes" id="UP000315677">
    <property type="component" value="Unassembled WGS sequence"/>
</dbReference>
<keyword evidence="2" id="KW-0560">Oxidoreductase</keyword>
<dbReference type="SUPFAM" id="SSF51735">
    <property type="entry name" value="NAD(P)-binding Rossmann-fold domains"/>
    <property type="match status" value="1"/>
</dbReference>
<evidence type="ECO:0000256" key="1">
    <source>
        <dbReference type="ARBA" id="ARBA00006484"/>
    </source>
</evidence>
<accession>A0A543DQ76</accession>
<protein>
    <submittedName>
        <fullName evidence="3">NAD(P)-dependent dehydrogenase (Short-subunit alcohol dehydrogenase family)</fullName>
    </submittedName>
</protein>
<dbReference type="PANTHER" id="PTHR42760:SF40">
    <property type="entry name" value="3-OXOACYL-[ACYL-CARRIER-PROTEIN] REDUCTASE, CHLOROPLASTIC"/>
    <property type="match status" value="1"/>
</dbReference>
<evidence type="ECO:0000313" key="3">
    <source>
        <dbReference type="EMBL" id="TQM11476.1"/>
    </source>
</evidence>
<dbReference type="InterPro" id="IPR002347">
    <property type="entry name" value="SDR_fam"/>
</dbReference>
<name>A0A543DQ76_9PSEU</name>
<dbReference type="FunFam" id="3.40.50.720:FF:000084">
    <property type="entry name" value="Short-chain dehydrogenase reductase"/>
    <property type="match status" value="1"/>
</dbReference>
<dbReference type="AlphaFoldDB" id="A0A543DQ76"/>
<dbReference type="Gene3D" id="3.40.50.720">
    <property type="entry name" value="NAD(P)-binding Rossmann-like Domain"/>
    <property type="match status" value="1"/>
</dbReference>
<proteinExistence type="inferred from homology"/>
<dbReference type="GO" id="GO:0030497">
    <property type="term" value="P:fatty acid elongation"/>
    <property type="evidence" value="ECO:0007669"/>
    <property type="project" value="TreeGrafter"/>
</dbReference>
<organism evidence="3 4">
    <name type="scientific">Pseudonocardia kunmingensis</name>
    <dbReference type="NCBI Taxonomy" id="630975"/>
    <lineage>
        <taxon>Bacteria</taxon>
        <taxon>Bacillati</taxon>
        <taxon>Actinomycetota</taxon>
        <taxon>Actinomycetes</taxon>
        <taxon>Pseudonocardiales</taxon>
        <taxon>Pseudonocardiaceae</taxon>
        <taxon>Pseudonocardia</taxon>
    </lineage>
</organism>